<dbReference type="GO" id="GO:0006741">
    <property type="term" value="P:NADP+ biosynthetic process"/>
    <property type="evidence" value="ECO:0007669"/>
    <property type="project" value="InterPro"/>
</dbReference>
<dbReference type="HOGENOM" id="CLU_786821_0_0_4"/>
<dbReference type="InterPro" id="IPR011391">
    <property type="entry name" value="AcoX_kinase"/>
</dbReference>
<dbReference type="eggNOG" id="COG3199">
    <property type="taxonomic scope" value="Bacteria"/>
</dbReference>
<dbReference type="InterPro" id="IPR016064">
    <property type="entry name" value="NAD/diacylglycerol_kinase_sf"/>
</dbReference>
<gene>
    <name evidence="1" type="ORF">BN940_09161</name>
</gene>
<protein>
    <submittedName>
        <fullName evidence="1">Acetoin catabolism protein X</fullName>
    </submittedName>
</protein>
<dbReference type="InterPro" id="IPR017438">
    <property type="entry name" value="ATP-NAD_kinase_N"/>
</dbReference>
<dbReference type="Gene3D" id="3.40.50.10330">
    <property type="entry name" value="Probable inorganic polyphosphate/atp-NAD kinase, domain 1"/>
    <property type="match status" value="1"/>
</dbReference>
<evidence type="ECO:0000313" key="1">
    <source>
        <dbReference type="EMBL" id="CDM24293.1"/>
    </source>
</evidence>
<dbReference type="RefSeq" id="WP_052355729.1">
    <property type="nucleotide sequence ID" value="NZ_HG916765.1"/>
</dbReference>
<dbReference type="SUPFAM" id="SSF111331">
    <property type="entry name" value="NAD kinase/diacylglycerol kinase-like"/>
    <property type="match status" value="1"/>
</dbReference>
<sequence length="398" mass="41702">MREAARQAAAGVSDRAGAAGDGAVVGIIANPVSARDIRRVVANAGSLQLADRANIVLRALAALGACDVRQVLMMPDHEGLRVMLTRHLARARAADGSDRRWPRLGWLEMPVTGRVDDSFRAARLLREAGAAAIIVLGGDGTHRAVVRECGRVPIAGISTGTNNAYPEMREATTAGLAVGLYASGRIPAARALAWNKRLDVALNAGRDDARSDIALVDVAIARERYIGARALWKTDSLAAVYLSFAEPDALGLSSIGGLLDPVGRHEPGGLCVELSPSGVPGAEAARAAGAGGPDAAGVPRFDLRAPIVPGLIETVPVHAWRRLSDGEPVRVRQREGVVALDGEREITFGPDDVLTVTLRERAFRSVDVGACLRHAAEHGLLRRAHGDSPPISPTASVS</sequence>
<evidence type="ECO:0000313" key="2">
    <source>
        <dbReference type="Proteomes" id="UP000019805"/>
    </source>
</evidence>
<dbReference type="OrthoDB" id="4292700at2"/>
<dbReference type="InterPro" id="IPR039065">
    <property type="entry name" value="AcoX-like"/>
</dbReference>
<dbReference type="GO" id="GO:0005524">
    <property type="term" value="F:ATP binding"/>
    <property type="evidence" value="ECO:0007669"/>
    <property type="project" value="UniProtKB-ARBA"/>
</dbReference>
<dbReference type="Pfam" id="PF01513">
    <property type="entry name" value="NAD_kinase"/>
    <property type="match status" value="1"/>
</dbReference>
<dbReference type="PIRSF" id="PIRSF018567">
    <property type="entry name" value="AcoX"/>
    <property type="match status" value="1"/>
</dbReference>
<dbReference type="PANTHER" id="PTHR40697:SF3">
    <property type="entry name" value="ACETOIN CATABOLISM PROTEIN X"/>
    <property type="match status" value="1"/>
</dbReference>
<dbReference type="AlphaFoldDB" id="W8WX28"/>
<dbReference type="GO" id="GO:0003951">
    <property type="term" value="F:NAD+ kinase activity"/>
    <property type="evidence" value="ECO:0007669"/>
    <property type="project" value="InterPro"/>
</dbReference>
<dbReference type="KEGG" id="cdn:BN940_09161"/>
<reference evidence="1 2" key="1">
    <citation type="journal article" date="2014" name="BMC Microbiol.">
        <title>The oxygen-independent metabolism of cyclic monoterpenes in Castellaniella defragrans 65Phen.</title>
        <authorList>
            <person name="Petasch J."/>
            <person name="Disch E.M."/>
            <person name="Markert S."/>
            <person name="Becher D."/>
            <person name="Schweder T."/>
            <person name="Huttel B."/>
            <person name="Reinhardt R."/>
            <person name="Harder J."/>
        </authorList>
    </citation>
    <scope>NUCLEOTIDE SEQUENCE [LARGE SCALE GENOMIC DNA]</scope>
    <source>
        <strain evidence="1">65Phen</strain>
    </source>
</reference>
<dbReference type="STRING" id="1437824.BN940_09161"/>
<dbReference type="PANTHER" id="PTHR40697">
    <property type="entry name" value="ACETOIN CATABOLISM PROTEIN X"/>
    <property type="match status" value="1"/>
</dbReference>
<accession>W8WX28</accession>
<dbReference type="GO" id="GO:0051287">
    <property type="term" value="F:NAD binding"/>
    <property type="evidence" value="ECO:0007669"/>
    <property type="project" value="UniProtKB-ARBA"/>
</dbReference>
<organism evidence="1 2">
    <name type="scientific">Castellaniella defragrans (strain DSM 12143 / CCUG 39792 / 65Phen)</name>
    <name type="common">Alcaligenes defragrans</name>
    <dbReference type="NCBI Taxonomy" id="1437824"/>
    <lineage>
        <taxon>Bacteria</taxon>
        <taxon>Pseudomonadati</taxon>
        <taxon>Pseudomonadota</taxon>
        <taxon>Betaproteobacteria</taxon>
        <taxon>Burkholderiales</taxon>
        <taxon>Alcaligenaceae</taxon>
        <taxon>Castellaniella</taxon>
    </lineage>
</organism>
<proteinExistence type="predicted"/>
<dbReference type="EMBL" id="HG916765">
    <property type="protein sequence ID" value="CDM24293.1"/>
    <property type="molecule type" value="Genomic_DNA"/>
</dbReference>
<dbReference type="Proteomes" id="UP000019805">
    <property type="component" value="Chromosome"/>
</dbReference>
<dbReference type="InterPro" id="IPR002504">
    <property type="entry name" value="NADK"/>
</dbReference>
<keyword evidence="2" id="KW-1185">Reference proteome</keyword>
<name>W8WX28_CASD6</name>
<dbReference type="PATRIC" id="fig|1437824.5.peg.1810"/>